<sequence length="148" mass="16752">MIAYYDGIATQYQKIYDRPVKHINVYTYLSLISNVAGQSILDLGCGAGYYTRMFKPSAKYVLGVDISEKMIEIARQEEAREPLGIEYLVGDVLELGEMGSHFDLVVASFLLHYAQTEEQLLEMCRNIYANLTIMLRVSSPQQMKNVPA</sequence>
<protein>
    <submittedName>
        <fullName evidence="5">Methyltransferase domain-containing protein</fullName>
    </submittedName>
</protein>
<gene>
    <name evidence="4" type="ORF">BECKUNK1418G_GA0071005_12821</name>
    <name evidence="5" type="ORF">BECKUNK1418H_GA0071006_12731</name>
</gene>
<proteinExistence type="predicted"/>
<dbReference type="CDD" id="cd02440">
    <property type="entry name" value="AdoMet_MTases"/>
    <property type="match status" value="1"/>
</dbReference>
<name>A0A451B682_9GAMM</name>
<dbReference type="PANTHER" id="PTHR43861">
    <property type="entry name" value="TRANS-ACONITATE 2-METHYLTRANSFERASE-RELATED"/>
    <property type="match status" value="1"/>
</dbReference>
<evidence type="ECO:0000313" key="5">
    <source>
        <dbReference type="EMBL" id="VFK73747.1"/>
    </source>
</evidence>
<dbReference type="GO" id="GO:0032259">
    <property type="term" value="P:methylation"/>
    <property type="evidence" value="ECO:0007669"/>
    <property type="project" value="UniProtKB-KW"/>
</dbReference>
<keyword evidence="1 5" id="KW-0489">Methyltransferase</keyword>
<dbReference type="InterPro" id="IPR041698">
    <property type="entry name" value="Methyltransf_25"/>
</dbReference>
<dbReference type="Gene3D" id="3.40.50.150">
    <property type="entry name" value="Vaccinia Virus protein VP39"/>
    <property type="match status" value="1"/>
</dbReference>
<dbReference type="EMBL" id="CAADGD010000273">
    <property type="protein sequence ID" value="VFK73747.1"/>
    <property type="molecule type" value="Genomic_DNA"/>
</dbReference>
<dbReference type="EMBL" id="CAADFZ010000282">
    <property type="protein sequence ID" value="VFK68899.1"/>
    <property type="molecule type" value="Genomic_DNA"/>
</dbReference>
<dbReference type="SUPFAM" id="SSF53335">
    <property type="entry name" value="S-adenosyl-L-methionine-dependent methyltransferases"/>
    <property type="match status" value="1"/>
</dbReference>
<dbReference type="InterPro" id="IPR029063">
    <property type="entry name" value="SAM-dependent_MTases_sf"/>
</dbReference>
<dbReference type="Pfam" id="PF13649">
    <property type="entry name" value="Methyltransf_25"/>
    <property type="match status" value="1"/>
</dbReference>
<feature type="domain" description="Methyltransferase" evidence="3">
    <location>
        <begin position="40"/>
        <end position="130"/>
    </location>
</feature>
<evidence type="ECO:0000256" key="1">
    <source>
        <dbReference type="ARBA" id="ARBA00022603"/>
    </source>
</evidence>
<dbReference type="GO" id="GO:0008168">
    <property type="term" value="F:methyltransferase activity"/>
    <property type="evidence" value="ECO:0007669"/>
    <property type="project" value="UniProtKB-KW"/>
</dbReference>
<accession>A0A451B682</accession>
<reference evidence="5" key="1">
    <citation type="submission" date="2019-02" db="EMBL/GenBank/DDBJ databases">
        <authorList>
            <person name="Gruber-Vodicka R. H."/>
            <person name="Seah K. B. B."/>
        </authorList>
    </citation>
    <scope>NUCLEOTIDE SEQUENCE</scope>
    <source>
        <strain evidence="5">BECK_BY19</strain>
        <strain evidence="4">BECK_BY8</strain>
    </source>
</reference>
<dbReference type="AlphaFoldDB" id="A0A451B682"/>
<evidence type="ECO:0000256" key="2">
    <source>
        <dbReference type="ARBA" id="ARBA00022679"/>
    </source>
</evidence>
<evidence type="ECO:0000259" key="3">
    <source>
        <dbReference type="Pfam" id="PF13649"/>
    </source>
</evidence>
<keyword evidence="2 5" id="KW-0808">Transferase</keyword>
<evidence type="ECO:0000313" key="4">
    <source>
        <dbReference type="EMBL" id="VFK68899.1"/>
    </source>
</evidence>
<organism evidence="5">
    <name type="scientific">Candidatus Kentrum sp. UNK</name>
    <dbReference type="NCBI Taxonomy" id="2126344"/>
    <lineage>
        <taxon>Bacteria</taxon>
        <taxon>Pseudomonadati</taxon>
        <taxon>Pseudomonadota</taxon>
        <taxon>Gammaproteobacteria</taxon>
        <taxon>Candidatus Kentrum</taxon>
    </lineage>
</organism>
<dbReference type="PANTHER" id="PTHR43861:SF1">
    <property type="entry name" value="TRANS-ACONITATE 2-METHYLTRANSFERASE"/>
    <property type="match status" value="1"/>
</dbReference>